<evidence type="ECO:0000313" key="2">
    <source>
        <dbReference type="EMBL" id="ORX84663.1"/>
    </source>
</evidence>
<gene>
    <name evidence="2" type="ORF">BCR32DRAFT_291198</name>
</gene>
<dbReference type="Proteomes" id="UP000193944">
    <property type="component" value="Unassembled WGS sequence"/>
</dbReference>
<keyword evidence="1" id="KW-1133">Transmembrane helix</keyword>
<sequence length="168" mass="19952">MEVITKKDKIVILIIGFIYLCYGILLYPYFKNFDFGELSKYFHSNENQEYINKDLDNNYNYTITDTNNSINYQPYEENTFNYTQINVNKTNFNIEDNNINTNNTNKTISNDENSQNTDNNQPMCSYICINSFYVFVFISCIILTYYLKKVIVSATMIYKIDSRRYIVV</sequence>
<comment type="caution">
    <text evidence="2">The sequence shown here is derived from an EMBL/GenBank/DDBJ whole genome shotgun (WGS) entry which is preliminary data.</text>
</comment>
<evidence type="ECO:0000256" key="1">
    <source>
        <dbReference type="SAM" id="Phobius"/>
    </source>
</evidence>
<evidence type="ECO:0000313" key="3">
    <source>
        <dbReference type="Proteomes" id="UP000193944"/>
    </source>
</evidence>
<organism evidence="2 3">
    <name type="scientific">Anaeromyces robustus</name>
    <dbReference type="NCBI Taxonomy" id="1754192"/>
    <lineage>
        <taxon>Eukaryota</taxon>
        <taxon>Fungi</taxon>
        <taxon>Fungi incertae sedis</taxon>
        <taxon>Chytridiomycota</taxon>
        <taxon>Chytridiomycota incertae sedis</taxon>
        <taxon>Neocallimastigomycetes</taxon>
        <taxon>Neocallimastigales</taxon>
        <taxon>Neocallimastigaceae</taxon>
        <taxon>Anaeromyces</taxon>
    </lineage>
</organism>
<feature type="transmembrane region" description="Helical" evidence="1">
    <location>
        <begin position="12"/>
        <end position="30"/>
    </location>
</feature>
<dbReference type="AlphaFoldDB" id="A0A1Y1XG19"/>
<proteinExistence type="predicted"/>
<accession>A0A1Y1XG19</accession>
<feature type="transmembrane region" description="Helical" evidence="1">
    <location>
        <begin position="123"/>
        <end position="147"/>
    </location>
</feature>
<keyword evidence="1" id="KW-0472">Membrane</keyword>
<reference evidence="2 3" key="2">
    <citation type="submission" date="2016-08" db="EMBL/GenBank/DDBJ databases">
        <title>Pervasive Adenine N6-methylation of Active Genes in Fungi.</title>
        <authorList>
            <consortium name="DOE Joint Genome Institute"/>
            <person name="Mondo S.J."/>
            <person name="Dannebaum R.O."/>
            <person name="Kuo R.C."/>
            <person name="Labutti K."/>
            <person name="Haridas S."/>
            <person name="Kuo A."/>
            <person name="Salamov A."/>
            <person name="Ahrendt S.R."/>
            <person name="Lipzen A."/>
            <person name="Sullivan W."/>
            <person name="Andreopoulos W.B."/>
            <person name="Clum A."/>
            <person name="Lindquist E."/>
            <person name="Daum C."/>
            <person name="Ramamoorthy G.K."/>
            <person name="Gryganskyi A."/>
            <person name="Culley D."/>
            <person name="Magnuson J.K."/>
            <person name="James T.Y."/>
            <person name="O'Malley M.A."/>
            <person name="Stajich J.E."/>
            <person name="Spatafora J.W."/>
            <person name="Visel A."/>
            <person name="Grigoriev I.V."/>
        </authorList>
    </citation>
    <scope>NUCLEOTIDE SEQUENCE [LARGE SCALE GENOMIC DNA]</scope>
    <source>
        <strain evidence="2 3">S4</strain>
    </source>
</reference>
<protein>
    <submittedName>
        <fullName evidence="2">Uncharacterized protein</fullName>
    </submittedName>
</protein>
<keyword evidence="1" id="KW-0812">Transmembrane</keyword>
<dbReference type="EMBL" id="MCFG01000048">
    <property type="protein sequence ID" value="ORX84663.1"/>
    <property type="molecule type" value="Genomic_DNA"/>
</dbReference>
<keyword evidence="3" id="KW-1185">Reference proteome</keyword>
<reference evidence="2 3" key="1">
    <citation type="submission" date="2016-08" db="EMBL/GenBank/DDBJ databases">
        <title>A Parts List for Fungal Cellulosomes Revealed by Comparative Genomics.</title>
        <authorList>
            <consortium name="DOE Joint Genome Institute"/>
            <person name="Haitjema C.H."/>
            <person name="Gilmore S.P."/>
            <person name="Henske J.K."/>
            <person name="Solomon K.V."/>
            <person name="De Groot R."/>
            <person name="Kuo A."/>
            <person name="Mondo S.J."/>
            <person name="Salamov A.A."/>
            <person name="Labutti K."/>
            <person name="Zhao Z."/>
            <person name="Chiniquy J."/>
            <person name="Barry K."/>
            <person name="Brewer H.M."/>
            <person name="Purvine S.O."/>
            <person name="Wright A.T."/>
            <person name="Boxma B."/>
            <person name="Van Alen T."/>
            <person name="Hackstein J.H."/>
            <person name="Baker S.E."/>
            <person name="Grigoriev I.V."/>
            <person name="O'Malley M.A."/>
        </authorList>
    </citation>
    <scope>NUCLEOTIDE SEQUENCE [LARGE SCALE GENOMIC DNA]</scope>
    <source>
        <strain evidence="2 3">S4</strain>
    </source>
</reference>
<name>A0A1Y1XG19_9FUNG</name>